<evidence type="ECO:0000256" key="3">
    <source>
        <dbReference type="RuleBase" id="RU361235"/>
    </source>
</evidence>
<evidence type="ECO:0000259" key="5">
    <source>
        <dbReference type="Pfam" id="PF00135"/>
    </source>
</evidence>
<dbReference type="PROSITE" id="PS00122">
    <property type="entry name" value="CARBOXYLESTERASE_B_1"/>
    <property type="match status" value="1"/>
</dbReference>
<dbReference type="InterPro" id="IPR050309">
    <property type="entry name" value="Type-B_Carboxylest/Lipase"/>
</dbReference>
<gene>
    <name evidence="6" type="ORF">P167DRAFT_521777</name>
</gene>
<dbReference type="InterPro" id="IPR002018">
    <property type="entry name" value="CarbesteraseB"/>
</dbReference>
<sequence>MKTLQAICLLALSKGVLSTLVQEPLGFEPSFDQVVAHESDSSPPPKQRSPSFQDPFEAPATGGGRDPWVLNLLQLTGEGDDEENEVTDVEEDAPGFPVVHLDYVSHRATTYHKKGDYYVYKNIRYAAPPTGERRFAAPQPPLVQEGIQTGYKGHSCVQEIPDWISNVTSLRWVIKNAVFGGINDSEDCLFLDVAAPKNATKESKLPVIVWIYGGGYIFGRKDWYPYNPTGMMRRTEGGVVYVAMNYRMGAYGFMAGPLFSQERKEGVLDAVSNAALHDQRYALHWVQKYIAEFGGDPDNVTIMGESAGGGSVLHQMIWQDKEEEKAPFKRAIPQSPGWVPNAGGFKAADDLQDATYKRFLRETGCFTLACLRAAPSWLIKRANMRLIRDSPHGTFTFGPAVDRKYIPDLPGRMLLDGKFNKDIEVMVSGVGMEGAAFADRSVDSEDKLDGYLKTNLPLSTQATRDTIKEMYPLAKYNGNWTARVISLAGEAFIDCNAYMLGEAYDGNSYHYMLNRTFVDEVEPAGHGADVKYTFYNNWPLVGKANAYLAMAIQKYQLSFWSTGDPNEKKPEWADPMPKWGDNHGILRFDGKTWVTAGNIDDETMKRCEWWSHGHYANPDDHESSNERELK</sequence>
<feature type="signal peptide" evidence="3">
    <location>
        <begin position="1"/>
        <end position="18"/>
    </location>
</feature>
<protein>
    <recommendedName>
        <fullName evidence="3">Carboxylic ester hydrolase</fullName>
        <ecNumber evidence="3">3.1.1.-</ecNumber>
    </recommendedName>
</protein>
<keyword evidence="7" id="KW-1185">Reference proteome</keyword>
<feature type="region of interest" description="Disordered" evidence="4">
    <location>
        <begin position="35"/>
        <end position="67"/>
    </location>
</feature>
<dbReference type="STRING" id="1392247.A0A3N4KV57"/>
<feature type="chain" id="PRO_5017849714" description="Carboxylic ester hydrolase" evidence="3">
    <location>
        <begin position="19"/>
        <end position="630"/>
    </location>
</feature>
<dbReference type="EC" id="3.1.1.-" evidence="3"/>
<dbReference type="SUPFAM" id="SSF53474">
    <property type="entry name" value="alpha/beta-Hydrolases"/>
    <property type="match status" value="1"/>
</dbReference>
<dbReference type="OrthoDB" id="408631at2759"/>
<evidence type="ECO:0000256" key="2">
    <source>
        <dbReference type="ARBA" id="ARBA00022801"/>
    </source>
</evidence>
<dbReference type="Gene3D" id="3.40.50.1820">
    <property type="entry name" value="alpha/beta hydrolase"/>
    <property type="match status" value="1"/>
</dbReference>
<dbReference type="GO" id="GO:0016787">
    <property type="term" value="F:hydrolase activity"/>
    <property type="evidence" value="ECO:0007669"/>
    <property type="project" value="UniProtKB-KW"/>
</dbReference>
<keyword evidence="3" id="KW-0732">Signal</keyword>
<dbReference type="PANTHER" id="PTHR11559">
    <property type="entry name" value="CARBOXYLESTERASE"/>
    <property type="match status" value="1"/>
</dbReference>
<comment type="similarity">
    <text evidence="1 3">Belongs to the type-B carboxylesterase/lipase family.</text>
</comment>
<feature type="domain" description="Carboxylesterase type B" evidence="5">
    <location>
        <begin position="113"/>
        <end position="574"/>
    </location>
</feature>
<evidence type="ECO:0000313" key="6">
    <source>
        <dbReference type="EMBL" id="RPB13368.1"/>
    </source>
</evidence>
<dbReference type="AlphaFoldDB" id="A0A3N4KV57"/>
<organism evidence="6 7">
    <name type="scientific">Morchella conica CCBAS932</name>
    <dbReference type="NCBI Taxonomy" id="1392247"/>
    <lineage>
        <taxon>Eukaryota</taxon>
        <taxon>Fungi</taxon>
        <taxon>Dikarya</taxon>
        <taxon>Ascomycota</taxon>
        <taxon>Pezizomycotina</taxon>
        <taxon>Pezizomycetes</taxon>
        <taxon>Pezizales</taxon>
        <taxon>Morchellaceae</taxon>
        <taxon>Morchella</taxon>
    </lineage>
</organism>
<proteinExistence type="inferred from homology"/>
<evidence type="ECO:0000256" key="4">
    <source>
        <dbReference type="SAM" id="MobiDB-lite"/>
    </source>
</evidence>
<keyword evidence="2 3" id="KW-0378">Hydrolase</keyword>
<dbReference type="InterPro" id="IPR019826">
    <property type="entry name" value="Carboxylesterase_B_AS"/>
</dbReference>
<dbReference type="InterPro" id="IPR029058">
    <property type="entry name" value="AB_hydrolase_fold"/>
</dbReference>
<evidence type="ECO:0000256" key="1">
    <source>
        <dbReference type="ARBA" id="ARBA00005964"/>
    </source>
</evidence>
<dbReference type="EMBL" id="ML119123">
    <property type="protein sequence ID" value="RPB13368.1"/>
    <property type="molecule type" value="Genomic_DNA"/>
</dbReference>
<dbReference type="InParanoid" id="A0A3N4KV57"/>
<dbReference type="Pfam" id="PF00135">
    <property type="entry name" value="COesterase"/>
    <property type="match status" value="1"/>
</dbReference>
<dbReference type="Proteomes" id="UP000277580">
    <property type="component" value="Unassembled WGS sequence"/>
</dbReference>
<evidence type="ECO:0000313" key="7">
    <source>
        <dbReference type="Proteomes" id="UP000277580"/>
    </source>
</evidence>
<reference evidence="6 7" key="1">
    <citation type="journal article" date="2018" name="Nat. Ecol. Evol.">
        <title>Pezizomycetes genomes reveal the molecular basis of ectomycorrhizal truffle lifestyle.</title>
        <authorList>
            <person name="Murat C."/>
            <person name="Payen T."/>
            <person name="Noel B."/>
            <person name="Kuo A."/>
            <person name="Morin E."/>
            <person name="Chen J."/>
            <person name="Kohler A."/>
            <person name="Krizsan K."/>
            <person name="Balestrini R."/>
            <person name="Da Silva C."/>
            <person name="Montanini B."/>
            <person name="Hainaut M."/>
            <person name="Levati E."/>
            <person name="Barry K.W."/>
            <person name="Belfiori B."/>
            <person name="Cichocki N."/>
            <person name="Clum A."/>
            <person name="Dockter R.B."/>
            <person name="Fauchery L."/>
            <person name="Guy J."/>
            <person name="Iotti M."/>
            <person name="Le Tacon F."/>
            <person name="Lindquist E.A."/>
            <person name="Lipzen A."/>
            <person name="Malagnac F."/>
            <person name="Mello A."/>
            <person name="Molinier V."/>
            <person name="Miyauchi S."/>
            <person name="Poulain J."/>
            <person name="Riccioni C."/>
            <person name="Rubini A."/>
            <person name="Sitrit Y."/>
            <person name="Splivallo R."/>
            <person name="Traeger S."/>
            <person name="Wang M."/>
            <person name="Zifcakova L."/>
            <person name="Wipf D."/>
            <person name="Zambonelli A."/>
            <person name="Paolocci F."/>
            <person name="Nowrousian M."/>
            <person name="Ottonello S."/>
            <person name="Baldrian P."/>
            <person name="Spatafora J.W."/>
            <person name="Henrissat B."/>
            <person name="Nagy L.G."/>
            <person name="Aury J.M."/>
            <person name="Wincker P."/>
            <person name="Grigoriev I.V."/>
            <person name="Bonfante P."/>
            <person name="Martin F.M."/>
        </authorList>
    </citation>
    <scope>NUCLEOTIDE SEQUENCE [LARGE SCALE GENOMIC DNA]</scope>
    <source>
        <strain evidence="6 7">CCBAS932</strain>
    </source>
</reference>
<name>A0A3N4KV57_9PEZI</name>
<accession>A0A3N4KV57</accession>